<keyword evidence="3" id="KW-0614">Plasmid</keyword>
<evidence type="ECO:0000313" key="3">
    <source>
        <dbReference type="EMBL" id="QHQ53619.1"/>
    </source>
</evidence>
<name>A0AAE6SN60_AERME</name>
<feature type="chain" id="PRO_5042020575" evidence="1">
    <location>
        <begin position="21"/>
        <end position="107"/>
    </location>
</feature>
<dbReference type="PANTHER" id="PTHR45431">
    <property type="entry name" value="RHODANESE-LIKE DOMAIN-CONTAINING PROTEIN 15, CHLOROPLASTIC"/>
    <property type="match status" value="1"/>
</dbReference>
<geneLocation type="plasmid" evidence="4">
    <name>pmc64a</name>
</geneLocation>
<keyword evidence="1" id="KW-0732">Signal</keyword>
<dbReference type="EMBL" id="CP047963">
    <property type="protein sequence ID" value="QHQ53619.1"/>
    <property type="molecule type" value="Genomic_DNA"/>
</dbReference>
<gene>
    <name evidence="3" type="ORF">GWI30_22510</name>
</gene>
<dbReference type="Pfam" id="PF00581">
    <property type="entry name" value="Rhodanese"/>
    <property type="match status" value="1"/>
</dbReference>
<dbReference type="Gene3D" id="3.40.250.10">
    <property type="entry name" value="Rhodanese-like domain"/>
    <property type="match status" value="1"/>
</dbReference>
<evidence type="ECO:0000313" key="4">
    <source>
        <dbReference type="Proteomes" id="UP000463871"/>
    </source>
</evidence>
<accession>A0AAE6SN60</accession>
<dbReference type="RefSeq" id="WP_161507947.1">
    <property type="nucleotide sequence ID" value="NZ_CAWPID010000002.1"/>
</dbReference>
<evidence type="ECO:0000256" key="1">
    <source>
        <dbReference type="SAM" id="SignalP"/>
    </source>
</evidence>
<dbReference type="PROSITE" id="PS50206">
    <property type="entry name" value="RHODANESE_3"/>
    <property type="match status" value="1"/>
</dbReference>
<feature type="domain" description="Rhodanese" evidence="2">
    <location>
        <begin position="18"/>
        <end position="107"/>
    </location>
</feature>
<organism evidence="3 4">
    <name type="scientific">Aeromonas media</name>
    <dbReference type="NCBI Taxonomy" id="651"/>
    <lineage>
        <taxon>Bacteria</taxon>
        <taxon>Pseudomonadati</taxon>
        <taxon>Pseudomonadota</taxon>
        <taxon>Gammaproteobacteria</taxon>
        <taxon>Aeromonadales</taxon>
        <taxon>Aeromonadaceae</taxon>
        <taxon>Aeromonas</taxon>
    </lineage>
</organism>
<dbReference type="SUPFAM" id="SSF52821">
    <property type="entry name" value="Rhodanese/Cell cycle control phosphatase"/>
    <property type="match status" value="1"/>
</dbReference>
<protein>
    <submittedName>
        <fullName evidence="3">Rhodanese-like domain-containing protein</fullName>
    </submittedName>
</protein>
<dbReference type="InterPro" id="IPR001763">
    <property type="entry name" value="Rhodanese-like_dom"/>
</dbReference>
<proteinExistence type="predicted"/>
<dbReference type="Proteomes" id="UP000463871">
    <property type="component" value="Plasmid pMC64A"/>
</dbReference>
<dbReference type="SMART" id="SM00450">
    <property type="entry name" value="RHOD"/>
    <property type="match status" value="1"/>
</dbReference>
<dbReference type="InterPro" id="IPR052367">
    <property type="entry name" value="Thiosulfate_ST/Rhodanese-like"/>
</dbReference>
<evidence type="ECO:0000259" key="2">
    <source>
        <dbReference type="PROSITE" id="PS50206"/>
    </source>
</evidence>
<feature type="signal peptide" evidence="1">
    <location>
        <begin position="1"/>
        <end position="20"/>
    </location>
</feature>
<reference evidence="3 4" key="1">
    <citation type="submission" date="2020-01" db="EMBL/GenBank/DDBJ databases">
        <title>Complete genome of Aeromonas media MC64.</title>
        <authorList>
            <person name="Cao G."/>
            <person name="Fu J."/>
            <person name="Zhong C."/>
        </authorList>
    </citation>
    <scope>NUCLEOTIDE SEQUENCE [LARGE SCALE GENOMIC DNA]</scope>
    <source>
        <strain evidence="3 4">MC64</strain>
        <plasmid evidence="4">pmc64a</plasmid>
    </source>
</reference>
<dbReference type="AlphaFoldDB" id="A0AAE6SN60"/>
<dbReference type="PANTHER" id="PTHR45431:SF3">
    <property type="entry name" value="RHODANESE-LIKE DOMAIN-CONTAINING PROTEIN 15, CHLOROPLASTIC"/>
    <property type="match status" value="1"/>
</dbReference>
<dbReference type="CDD" id="cd00158">
    <property type="entry name" value="RHOD"/>
    <property type="match status" value="1"/>
</dbReference>
<dbReference type="InterPro" id="IPR036873">
    <property type="entry name" value="Rhodanese-like_dom_sf"/>
</dbReference>
<sequence length="107" mass="11850">MLMRTLLLGAALLASLSVQAKEWLIDVRTAEEFSADHVAGATNIEFQQIVPQVSKLGIAKQEPIRLYCRSGRRAESARQALIHNGYENVINLGSISDAKIKWKSKKS</sequence>